<comment type="caution">
    <text evidence="1">The sequence shown here is derived from an EMBL/GenBank/DDBJ whole genome shotgun (WGS) entry which is preliminary data.</text>
</comment>
<reference evidence="1" key="2">
    <citation type="submission" date="2022-01" db="EMBL/GenBank/DDBJ databases">
        <authorList>
            <person name="Yamashiro T."/>
            <person name="Shiraishi A."/>
            <person name="Satake H."/>
            <person name="Nakayama K."/>
        </authorList>
    </citation>
    <scope>NUCLEOTIDE SEQUENCE</scope>
</reference>
<dbReference type="Proteomes" id="UP001151760">
    <property type="component" value="Unassembled WGS sequence"/>
</dbReference>
<accession>A0ABQ5APP3</accession>
<protein>
    <submittedName>
        <fullName evidence="1">Uncharacterized protein</fullName>
    </submittedName>
</protein>
<sequence>MDSEPNDVRLSILRRLREDFEAEVALANKFVGHVDSLTTGADMRNTNNLVAARNELLRSIAEKEEFSNNYRAM</sequence>
<organism evidence="1 2">
    <name type="scientific">Tanacetum coccineum</name>
    <dbReference type="NCBI Taxonomy" id="301880"/>
    <lineage>
        <taxon>Eukaryota</taxon>
        <taxon>Viridiplantae</taxon>
        <taxon>Streptophyta</taxon>
        <taxon>Embryophyta</taxon>
        <taxon>Tracheophyta</taxon>
        <taxon>Spermatophyta</taxon>
        <taxon>Magnoliopsida</taxon>
        <taxon>eudicotyledons</taxon>
        <taxon>Gunneridae</taxon>
        <taxon>Pentapetalae</taxon>
        <taxon>asterids</taxon>
        <taxon>campanulids</taxon>
        <taxon>Asterales</taxon>
        <taxon>Asteraceae</taxon>
        <taxon>Asteroideae</taxon>
        <taxon>Anthemideae</taxon>
        <taxon>Anthemidinae</taxon>
        <taxon>Tanacetum</taxon>
    </lineage>
</organism>
<name>A0ABQ5APP3_9ASTR</name>
<evidence type="ECO:0000313" key="2">
    <source>
        <dbReference type="Proteomes" id="UP001151760"/>
    </source>
</evidence>
<gene>
    <name evidence="1" type="ORF">Tco_0838775</name>
</gene>
<keyword evidence="2" id="KW-1185">Reference proteome</keyword>
<reference evidence="1" key="1">
    <citation type="journal article" date="2022" name="Int. J. Mol. Sci.">
        <title>Draft Genome of Tanacetum Coccineum: Genomic Comparison of Closely Related Tanacetum-Family Plants.</title>
        <authorList>
            <person name="Yamashiro T."/>
            <person name="Shiraishi A."/>
            <person name="Nakayama K."/>
            <person name="Satake H."/>
        </authorList>
    </citation>
    <scope>NUCLEOTIDE SEQUENCE</scope>
</reference>
<evidence type="ECO:0000313" key="1">
    <source>
        <dbReference type="EMBL" id="GJT04313.1"/>
    </source>
</evidence>
<proteinExistence type="predicted"/>
<dbReference type="EMBL" id="BQNB010012501">
    <property type="protein sequence ID" value="GJT04313.1"/>
    <property type="molecule type" value="Genomic_DNA"/>
</dbReference>